<evidence type="ECO:0000313" key="2">
    <source>
        <dbReference type="EMBL" id="MFC3443601.1"/>
    </source>
</evidence>
<evidence type="ECO:0000256" key="1">
    <source>
        <dbReference type="SAM" id="Phobius"/>
    </source>
</evidence>
<feature type="transmembrane region" description="Helical" evidence="1">
    <location>
        <begin position="191"/>
        <end position="212"/>
    </location>
</feature>
<feature type="transmembrane region" description="Helical" evidence="1">
    <location>
        <begin position="58"/>
        <end position="74"/>
    </location>
</feature>
<protein>
    <submittedName>
        <fullName evidence="2">DUF969 domain-containing protein</fullName>
    </submittedName>
</protein>
<dbReference type="Pfam" id="PF06149">
    <property type="entry name" value="DUF969"/>
    <property type="match status" value="1"/>
</dbReference>
<keyword evidence="3" id="KW-1185">Reference proteome</keyword>
<keyword evidence="1" id="KW-0472">Membrane</keyword>
<comment type="caution">
    <text evidence="2">The sequence shown here is derived from an EMBL/GenBank/DDBJ whole genome shotgun (WGS) entry which is preliminary data.</text>
</comment>
<feature type="transmembrane region" description="Helical" evidence="1">
    <location>
        <begin position="94"/>
        <end position="116"/>
    </location>
</feature>
<dbReference type="Proteomes" id="UP001595681">
    <property type="component" value="Unassembled WGS sequence"/>
</dbReference>
<keyword evidence="1" id="KW-0812">Transmembrane</keyword>
<dbReference type="RefSeq" id="WP_380798425.1">
    <property type="nucleotide sequence ID" value="NZ_JBHRVU010000005.1"/>
</dbReference>
<proteinExistence type="predicted"/>
<reference evidence="3" key="1">
    <citation type="journal article" date="2019" name="Int. J. Syst. Evol. Microbiol.">
        <title>The Global Catalogue of Microorganisms (GCM) 10K type strain sequencing project: providing services to taxonomists for standard genome sequencing and annotation.</title>
        <authorList>
            <consortium name="The Broad Institute Genomics Platform"/>
            <consortium name="The Broad Institute Genome Sequencing Center for Infectious Disease"/>
            <person name="Wu L."/>
            <person name="Ma J."/>
        </authorList>
    </citation>
    <scope>NUCLEOTIDE SEQUENCE [LARGE SCALE GENOMIC DNA]</scope>
    <source>
        <strain evidence="3">CCM 7491</strain>
    </source>
</reference>
<keyword evidence="1" id="KW-1133">Transmembrane helix</keyword>
<organism evidence="2 3">
    <name type="scientific">Sphingobium rhizovicinum</name>
    <dbReference type="NCBI Taxonomy" id="432308"/>
    <lineage>
        <taxon>Bacteria</taxon>
        <taxon>Pseudomonadati</taxon>
        <taxon>Pseudomonadota</taxon>
        <taxon>Alphaproteobacteria</taxon>
        <taxon>Sphingomonadales</taxon>
        <taxon>Sphingomonadaceae</taxon>
        <taxon>Sphingobium</taxon>
    </lineage>
</organism>
<name>A0ABV7NJD3_9SPHN</name>
<accession>A0ABV7NJD3</accession>
<sequence>MLVLCGIVVLVVGFALRLNPMLVVTVAAFSSALAAGFNPIEIVEMIGKSFVDARFMSVQWLALPMIGLLERAGLREQARAMIQRLRKATAGRVLLGYFAFRQLTAALGLMSLGGAAQMVRPIVAPMAEGAAERDATDGLSDDNRELVRAHAAAADNVGAFFGEDVFIAIGSILLIRAVMEQNGITVAPLHVALWSIPTALAAFAIHGARLLWIDRRLRAGRA</sequence>
<dbReference type="InterPro" id="IPR010374">
    <property type="entry name" value="DUF969"/>
</dbReference>
<evidence type="ECO:0000313" key="3">
    <source>
        <dbReference type="Proteomes" id="UP001595681"/>
    </source>
</evidence>
<gene>
    <name evidence="2" type="ORF">ACFOKF_20805</name>
</gene>
<dbReference type="EMBL" id="JBHRVU010000005">
    <property type="protein sequence ID" value="MFC3443601.1"/>
    <property type="molecule type" value="Genomic_DNA"/>
</dbReference>